<dbReference type="Proteomes" id="UP000185744">
    <property type="component" value="Unassembled WGS sequence"/>
</dbReference>
<dbReference type="STRING" id="1903181.BTN85_1501"/>
<evidence type="ECO:0000313" key="2">
    <source>
        <dbReference type="Proteomes" id="UP000185744"/>
    </source>
</evidence>
<dbReference type="AlphaFoldDB" id="A0A1Q6DXA2"/>
<evidence type="ECO:0000313" key="1">
    <source>
        <dbReference type="EMBL" id="OKY78995.1"/>
    </source>
</evidence>
<accession>A0A1Q6DXA2</accession>
<proteinExistence type="predicted"/>
<dbReference type="Gene3D" id="3.30.450.30">
    <property type="entry name" value="Dynein light chain 2a, cytoplasmic"/>
    <property type="match status" value="1"/>
</dbReference>
<protein>
    <submittedName>
        <fullName evidence="1">Roadblock/LC7 family protein</fullName>
    </submittedName>
</protein>
<organism evidence="1 2">
    <name type="scientific">Methanohalarchaeum thermophilum</name>
    <dbReference type="NCBI Taxonomy" id="1903181"/>
    <lineage>
        <taxon>Archaea</taxon>
        <taxon>Methanobacteriati</taxon>
        <taxon>Methanobacteriota</taxon>
        <taxon>Methanonatronarchaeia</taxon>
        <taxon>Methanonatronarchaeales</taxon>
        <taxon>Methanonatronarchaeaceae</taxon>
        <taxon>Candidatus Methanohalarchaeum</taxon>
    </lineage>
</organism>
<dbReference type="InParanoid" id="A0A1Q6DXA2"/>
<reference evidence="1" key="1">
    <citation type="submission" date="2016-12" db="EMBL/GenBank/DDBJ databases">
        <title>Discovery of methanogenic haloarchaea.</title>
        <authorList>
            <person name="Sorokin D.Y."/>
            <person name="Makarova K.S."/>
            <person name="Abbas B."/>
            <person name="Ferrer M."/>
            <person name="Golyshin P.N."/>
        </authorList>
    </citation>
    <scope>NUCLEOTIDE SEQUENCE [LARGE SCALE GENOMIC DNA]</scope>
    <source>
        <strain evidence="1">HMET1</strain>
    </source>
</reference>
<keyword evidence="2" id="KW-1185">Reference proteome</keyword>
<name>A0A1Q6DXA2_METT1</name>
<dbReference type="SUPFAM" id="SSF103196">
    <property type="entry name" value="Roadblock/LC7 domain"/>
    <property type="match status" value="1"/>
</dbReference>
<comment type="caution">
    <text evidence="1">The sequence shown here is derived from an EMBL/GenBank/DDBJ whole genome shotgun (WGS) entry which is preliminary data.</text>
</comment>
<sequence length="118" mass="13650">MKVDKLNKELRELSNIPGVKACILYRLDGEIIQVRIPGDKNEIIKLMKWMKNQVKYVINEIKKKNLDSVDFSFDELQVVFYPSSQSTVLAVVTEEEAHRDLIKMEAIGTRDKVNKIIT</sequence>
<gene>
    <name evidence="1" type="ORF">BTN85_1501</name>
</gene>
<dbReference type="EMBL" id="MSDW01000001">
    <property type="protein sequence ID" value="OKY78995.1"/>
    <property type="molecule type" value="Genomic_DNA"/>
</dbReference>